<evidence type="ECO:0000259" key="1">
    <source>
        <dbReference type="Pfam" id="PF13280"/>
    </source>
</evidence>
<feature type="domain" description="WYL" evidence="1">
    <location>
        <begin position="141"/>
        <end position="206"/>
    </location>
</feature>
<dbReference type="AlphaFoldDB" id="A0A6J7IQI6"/>
<dbReference type="PANTHER" id="PTHR34580">
    <property type="match status" value="1"/>
</dbReference>
<dbReference type="InterPro" id="IPR051534">
    <property type="entry name" value="CBASS_pafABC_assoc_protein"/>
</dbReference>
<proteinExistence type="predicted"/>
<evidence type="ECO:0000313" key="3">
    <source>
        <dbReference type="EMBL" id="CAB4932976.1"/>
    </source>
</evidence>
<organism evidence="3">
    <name type="scientific">freshwater metagenome</name>
    <dbReference type="NCBI Taxonomy" id="449393"/>
    <lineage>
        <taxon>unclassified sequences</taxon>
        <taxon>metagenomes</taxon>
        <taxon>ecological metagenomes</taxon>
    </lineage>
</organism>
<dbReference type="InterPro" id="IPR043839">
    <property type="entry name" value="PafC_HTH"/>
</dbReference>
<dbReference type="PROSITE" id="PS52050">
    <property type="entry name" value="WYL"/>
    <property type="match status" value="1"/>
</dbReference>
<reference evidence="3" key="1">
    <citation type="submission" date="2020-05" db="EMBL/GenBank/DDBJ databases">
        <authorList>
            <person name="Chiriac C."/>
            <person name="Salcher M."/>
            <person name="Ghai R."/>
            <person name="Kavagutti S V."/>
        </authorList>
    </citation>
    <scope>NUCLEOTIDE SEQUENCE</scope>
</reference>
<dbReference type="EMBL" id="CAFBNG010000018">
    <property type="protein sequence ID" value="CAB4932976.1"/>
    <property type="molecule type" value="Genomic_DNA"/>
</dbReference>
<dbReference type="Pfam" id="PF19187">
    <property type="entry name" value="HTH_PafC"/>
    <property type="match status" value="1"/>
</dbReference>
<dbReference type="PANTHER" id="PTHR34580:SF1">
    <property type="entry name" value="PROTEIN PAFC"/>
    <property type="match status" value="1"/>
</dbReference>
<feature type="domain" description="PafC HTH" evidence="2">
    <location>
        <begin position="7"/>
        <end position="121"/>
    </location>
</feature>
<protein>
    <submittedName>
        <fullName evidence="3">Unannotated protein</fullName>
    </submittedName>
</protein>
<dbReference type="InterPro" id="IPR026881">
    <property type="entry name" value="WYL_dom"/>
</dbReference>
<name>A0A6J7IQI6_9ZZZZ</name>
<dbReference type="Pfam" id="PF13280">
    <property type="entry name" value="WYL"/>
    <property type="match status" value="1"/>
</dbReference>
<evidence type="ECO:0000259" key="2">
    <source>
        <dbReference type="Pfam" id="PF19187"/>
    </source>
</evidence>
<dbReference type="InterPro" id="IPR028349">
    <property type="entry name" value="PafC-like"/>
</dbReference>
<sequence length="303" mass="33338">MASQPAEQLGRMLDLIPYIYAHQGISKSDLAQEFGVSVEELEANLFTLWKCGLPPYTPGDLLELEFEGDEVWVRDADALKRPRGLIAAEVTALILGLQLIANETVSDDVKEQILRLTKKLQPQDSAPSIEVGSGSTFIHREAIDAAIATGSKLEITYNSLTRDDVTVREIAPFAISVSKLGEEVEAYCFTSQGYRTFRAERIKSIKALQRAEKIAVVEDQSAPMLSIKMKIHSRLREVLEKFPATKSDAAIAVKLPATSTLSAYPGEWAIRSAVSLGTAIEVLEPTSLRKEIATFAQKALDRY</sequence>
<accession>A0A6J7IQI6</accession>
<gene>
    <name evidence="3" type="ORF">UFOPK3774_00172</name>
</gene>
<dbReference type="PIRSF" id="PIRSF016838">
    <property type="entry name" value="PafC"/>
    <property type="match status" value="1"/>
</dbReference>